<evidence type="ECO:0000313" key="2">
    <source>
        <dbReference type="Proteomes" id="UP001596058"/>
    </source>
</evidence>
<name>A0ABW1CFC3_9ACTN</name>
<reference evidence="2" key="1">
    <citation type="journal article" date="2019" name="Int. J. Syst. Evol. Microbiol.">
        <title>The Global Catalogue of Microorganisms (GCM) 10K type strain sequencing project: providing services to taxonomists for standard genome sequencing and annotation.</title>
        <authorList>
            <consortium name="The Broad Institute Genomics Platform"/>
            <consortium name="The Broad Institute Genome Sequencing Center for Infectious Disease"/>
            <person name="Wu L."/>
            <person name="Ma J."/>
        </authorList>
    </citation>
    <scope>NUCLEOTIDE SEQUENCE [LARGE SCALE GENOMIC DNA]</scope>
    <source>
        <strain evidence="2">CCUG 53903</strain>
    </source>
</reference>
<sequence>MAVRHHLGELAHVQLKRRQLGAGGGERLEVAVFVGVEVGGVAQEPVGGLPDRGRPR</sequence>
<dbReference type="EMBL" id="JBHSPA010000014">
    <property type="protein sequence ID" value="MFC5824420.1"/>
    <property type="molecule type" value="Genomic_DNA"/>
</dbReference>
<proteinExistence type="predicted"/>
<dbReference type="Proteomes" id="UP001596058">
    <property type="component" value="Unassembled WGS sequence"/>
</dbReference>
<accession>A0ABW1CFC3</accession>
<evidence type="ECO:0000313" key="1">
    <source>
        <dbReference type="EMBL" id="MFC5824420.1"/>
    </source>
</evidence>
<keyword evidence="2" id="KW-1185">Reference proteome</keyword>
<protein>
    <submittedName>
        <fullName evidence="1">Uncharacterized protein</fullName>
    </submittedName>
</protein>
<comment type="caution">
    <text evidence="1">The sequence shown here is derived from an EMBL/GenBank/DDBJ whole genome shotgun (WGS) entry which is preliminary data.</text>
</comment>
<dbReference type="RefSeq" id="WP_379513941.1">
    <property type="nucleotide sequence ID" value="NZ_JBHSPA010000014.1"/>
</dbReference>
<organism evidence="1 2">
    <name type="scientific">Nonomuraea insulae</name>
    <dbReference type="NCBI Taxonomy" id="1616787"/>
    <lineage>
        <taxon>Bacteria</taxon>
        <taxon>Bacillati</taxon>
        <taxon>Actinomycetota</taxon>
        <taxon>Actinomycetes</taxon>
        <taxon>Streptosporangiales</taxon>
        <taxon>Streptosporangiaceae</taxon>
        <taxon>Nonomuraea</taxon>
    </lineage>
</organism>
<gene>
    <name evidence="1" type="ORF">ACFPZ3_11225</name>
</gene>